<dbReference type="FunFam" id="3.90.550.10:FF:000013">
    <property type="entry name" value="mannose-1-phosphate guanyltransferase beta"/>
    <property type="match status" value="1"/>
</dbReference>
<dbReference type="InterPro" id="IPR056729">
    <property type="entry name" value="GMPPB_C"/>
</dbReference>
<dbReference type="PANTHER" id="PTHR22572">
    <property type="entry name" value="SUGAR-1-PHOSPHATE GUANYL TRANSFERASE"/>
    <property type="match status" value="1"/>
</dbReference>
<feature type="domain" description="Mannose-1-phosphate guanyltransferase C-terminal" evidence="7">
    <location>
        <begin position="264"/>
        <end position="366"/>
    </location>
</feature>
<reference evidence="8" key="1">
    <citation type="submission" date="2020-02" db="EMBL/GenBank/DDBJ databases">
        <authorList>
            <person name="Meier V. D."/>
        </authorList>
    </citation>
    <scope>NUCLEOTIDE SEQUENCE</scope>
    <source>
        <strain evidence="8">AVDCRST_MAG26</strain>
    </source>
</reference>
<dbReference type="InterPro" id="IPR005844">
    <property type="entry name" value="A-D-PHexomutase_a/b/a-I"/>
</dbReference>
<name>A0A6J4K3F2_9CHLR</name>
<dbReference type="Gene3D" id="3.30.310.50">
    <property type="entry name" value="Alpha-D-phosphohexomutase, C-terminal domain"/>
    <property type="match status" value="1"/>
</dbReference>
<accession>A0A6J4K3F2</accession>
<dbReference type="EMBL" id="CADCTK010001032">
    <property type="protein sequence ID" value="CAA9294671.1"/>
    <property type="molecule type" value="Genomic_DNA"/>
</dbReference>
<evidence type="ECO:0000313" key="8">
    <source>
        <dbReference type="EMBL" id="CAA9294671.1"/>
    </source>
</evidence>
<dbReference type="SUPFAM" id="SSF53448">
    <property type="entry name" value="Nucleotide-diphospho-sugar transferases"/>
    <property type="match status" value="1"/>
</dbReference>
<dbReference type="Pfam" id="PF00483">
    <property type="entry name" value="NTP_transferase"/>
    <property type="match status" value="1"/>
</dbReference>
<evidence type="ECO:0000259" key="5">
    <source>
        <dbReference type="Pfam" id="PF02878"/>
    </source>
</evidence>
<feature type="domain" description="Alpha-D-phosphohexomutase alpha/beta/alpha" evidence="6">
    <location>
        <begin position="532"/>
        <end position="634"/>
    </location>
</feature>
<comment type="similarity">
    <text evidence="2">Belongs to the phosphohexose mutase family.</text>
</comment>
<dbReference type="InterPro" id="IPR005845">
    <property type="entry name" value="A-D-PHexomutase_a/b/a-II"/>
</dbReference>
<evidence type="ECO:0000256" key="2">
    <source>
        <dbReference type="ARBA" id="ARBA00010231"/>
    </source>
</evidence>
<dbReference type="CDD" id="cd04181">
    <property type="entry name" value="NTP_transferase"/>
    <property type="match status" value="1"/>
</dbReference>
<dbReference type="InterPro" id="IPR050486">
    <property type="entry name" value="Mannose-1P_guanyltransferase"/>
</dbReference>
<dbReference type="AlphaFoldDB" id="A0A6J4K3F2"/>
<dbReference type="InterPro" id="IPR036900">
    <property type="entry name" value="A-D-PHexomutase_C_sf"/>
</dbReference>
<dbReference type="Gene3D" id="2.160.10.10">
    <property type="entry name" value="Hexapeptide repeat proteins"/>
    <property type="match status" value="1"/>
</dbReference>
<feature type="domain" description="Nucleotidyl transferase" evidence="4">
    <location>
        <begin position="2"/>
        <end position="232"/>
    </location>
</feature>
<organism evidence="8">
    <name type="scientific">uncultured Chloroflexia bacterium</name>
    <dbReference type="NCBI Taxonomy" id="1672391"/>
    <lineage>
        <taxon>Bacteria</taxon>
        <taxon>Bacillati</taxon>
        <taxon>Chloroflexota</taxon>
        <taxon>Chloroflexia</taxon>
        <taxon>environmental samples</taxon>
    </lineage>
</organism>
<keyword evidence="8" id="KW-0548">Nucleotidyltransferase</keyword>
<dbReference type="SUPFAM" id="SSF55957">
    <property type="entry name" value="Phosphoglucomutase, C-terminal domain"/>
    <property type="match status" value="1"/>
</dbReference>
<dbReference type="GO" id="GO:0004615">
    <property type="term" value="F:phosphomannomutase activity"/>
    <property type="evidence" value="ECO:0007669"/>
    <property type="project" value="UniProtKB-EC"/>
</dbReference>
<keyword evidence="3 8" id="KW-0808">Transferase</keyword>
<dbReference type="Pfam" id="PF02879">
    <property type="entry name" value="PGM_PMM_II"/>
    <property type="match status" value="1"/>
</dbReference>
<evidence type="ECO:0000256" key="3">
    <source>
        <dbReference type="ARBA" id="ARBA00022679"/>
    </source>
</evidence>
<dbReference type="SUPFAM" id="SSF53738">
    <property type="entry name" value="Phosphoglucomutase, first 3 domains"/>
    <property type="match status" value="3"/>
</dbReference>
<dbReference type="EC" id="5.4.2.8" evidence="8"/>
<dbReference type="Pfam" id="PF25087">
    <property type="entry name" value="GMPPB_C"/>
    <property type="match status" value="1"/>
</dbReference>
<dbReference type="Gene3D" id="3.40.120.10">
    <property type="entry name" value="Alpha-D-Glucose-1,6-Bisphosphate, subunit A, domain 3"/>
    <property type="match status" value="3"/>
</dbReference>
<dbReference type="InterPro" id="IPR029044">
    <property type="entry name" value="Nucleotide-diphossugar_trans"/>
</dbReference>
<keyword evidence="8" id="KW-0413">Isomerase</keyword>
<dbReference type="SUPFAM" id="SSF51161">
    <property type="entry name" value="Trimeric LpxA-like enzymes"/>
    <property type="match status" value="1"/>
</dbReference>
<sequence length="832" mass="91437">MKAVVMAGGEGSRLRPLTVNRPKPMVPLADRPVMAQVIELLKQHGITDIVVTVQYLANVIQDVFGDGSSYGVRIEYVVEERPLGTAGSVKNAQHLLREPFLVLSGDALTDINLGDLIRFHQEKRGTATLTLKRVSNPLEYGVIITDEDSHIRQFLEKPSWGELFSDTVNTGIYLLDPRVLDYIEAGKVVDWSKDVFPAMLSAGEPLVGYIADGYWTDVGNLREYMRATADYLAGRVKLPRLGRCIGGEIWTDGDVEIAPDAQLHGPIFLGHGVKIKGGVVIYGPSVIRDYTVVDAGATVDRSIIWRNSYIGERADLRGAIVARQCNIKNRATLYEGVVVGDQTVVNSGAILQPDVKIWPSKQIDEGATVTTSLIWGSQGRRGLFGRHGITGLVNVDITPEFCAKLGAAFGGTLPLGATILINRDAHYTPRMLKRAIVSGLPSAGVNVGDVRTLPIPVARYIVNATGADGGIHVRLSPFDSRVVDIKFFDKNGIDISTATERKIENYFFREDYRRVYLDEIGRISYPANVEETYIDGFFRTLSKEALEAIANAFNIVVDYGFADASGILPTIVRRLRCDVVELNANLDESRLIHTPDAFEAGMDQLAAIVPVLHAELGVRIDAGGEKVFLVDNSGHRLSGLETLAAVAELTFRCYGGGTIAVPVTAPRVFEEIACRYGGKIDRTRANIAALMQYASEHRDYLLVGDATGNLIFPSFYPTVDGLFATVKLMELLALQRVKLADVVAGLPAYHMASTRVACRWENKGKVMRVLNERHVQRQGEQIDGVKIELDRDWVLILPDPDGPFFHVMAEGETEERAHELVDQYARVVTDLQ</sequence>
<evidence type="ECO:0000259" key="4">
    <source>
        <dbReference type="Pfam" id="PF00483"/>
    </source>
</evidence>
<feature type="domain" description="Alpha-D-phosphohexomutase alpha/beta/alpha" evidence="5">
    <location>
        <begin position="383"/>
        <end position="512"/>
    </location>
</feature>
<dbReference type="InterPro" id="IPR011004">
    <property type="entry name" value="Trimer_LpxA-like_sf"/>
</dbReference>
<gene>
    <name evidence="8" type="ORF">AVDCRST_MAG26-4363</name>
</gene>
<comment type="similarity">
    <text evidence="1">Belongs to the transferase hexapeptide repeat family.</text>
</comment>
<evidence type="ECO:0000256" key="1">
    <source>
        <dbReference type="ARBA" id="ARBA00007274"/>
    </source>
</evidence>
<dbReference type="InterPro" id="IPR005835">
    <property type="entry name" value="NTP_transferase_dom"/>
</dbReference>
<evidence type="ECO:0000259" key="6">
    <source>
        <dbReference type="Pfam" id="PF02879"/>
    </source>
</evidence>
<evidence type="ECO:0000259" key="7">
    <source>
        <dbReference type="Pfam" id="PF25087"/>
    </source>
</evidence>
<dbReference type="GO" id="GO:0016779">
    <property type="term" value="F:nucleotidyltransferase activity"/>
    <property type="evidence" value="ECO:0007669"/>
    <property type="project" value="UniProtKB-KW"/>
</dbReference>
<proteinExistence type="inferred from homology"/>
<dbReference type="Gene3D" id="3.90.550.10">
    <property type="entry name" value="Spore Coat Polysaccharide Biosynthesis Protein SpsA, Chain A"/>
    <property type="match status" value="1"/>
</dbReference>
<dbReference type="Pfam" id="PF02878">
    <property type="entry name" value="PGM_PMM_I"/>
    <property type="match status" value="1"/>
</dbReference>
<protein>
    <submittedName>
        <fullName evidence="8">Mannose-1-phosphate guanylyltransferase / Phosphomannomutase</fullName>
        <ecNumber evidence="8">5.4.2.8</ecNumber>
    </submittedName>
</protein>
<dbReference type="InterPro" id="IPR016055">
    <property type="entry name" value="A-D-PHexomutase_a/b/a-I/II/III"/>
</dbReference>
<dbReference type="CDD" id="cd05805">
    <property type="entry name" value="MPG1_transferase"/>
    <property type="match status" value="1"/>
</dbReference>
<dbReference type="GO" id="GO:0005975">
    <property type="term" value="P:carbohydrate metabolic process"/>
    <property type="evidence" value="ECO:0007669"/>
    <property type="project" value="InterPro"/>
</dbReference>